<evidence type="ECO:0000256" key="1">
    <source>
        <dbReference type="ARBA" id="ARBA00022801"/>
    </source>
</evidence>
<sequence>MFMLGPVSVLDCLAFCVFLAIQLPLQVGLLDTLGALIPCLPFLLIKLPLTFLRDRFLVPIHQQPAFVAVATPFEDFVIRCVRFAFSNIPPRIGRVFFSKPVALPFLWFRLLRHGYLRSPVHWQEYEDGDLKRFKGLWIIQDPAKRPDICIFYAHGGGFMMGSSYFYLEFLLTWLSLLSEAGYANPAIFSLEYTLVPDACFPTQLNQSAAAYEHVVDMVGGEASRVCVAGDSAGAGIMLTLLFHLARPVAKPPPLRRASYEPARALAAPPGYAVLISPWVTMVSPLHRNTESDYLEASHLHSYARQYAGGGAGFVDDPVVSPGSCRDVAWWREAFPSRGAHVTYGSEEMLAAGIADLVGFLEDNDFKVTSRAEPGEVHAWPVASLFLCNTIEDRTKGLADIVRKIKENMAPSGRKTARG</sequence>
<dbReference type="GO" id="GO:0016787">
    <property type="term" value="F:hydrolase activity"/>
    <property type="evidence" value="ECO:0007669"/>
    <property type="project" value="UniProtKB-KW"/>
</dbReference>
<keyword evidence="4" id="KW-1185">Reference proteome</keyword>
<dbReference type="Gene3D" id="3.40.50.1820">
    <property type="entry name" value="alpha/beta hydrolase"/>
    <property type="match status" value="1"/>
</dbReference>
<keyword evidence="1 3" id="KW-0378">Hydrolase</keyword>
<protein>
    <submittedName>
        <fullName evidence="3">Alpha/Beta hydrolase protein</fullName>
    </submittedName>
</protein>
<dbReference type="InterPro" id="IPR013094">
    <property type="entry name" value="AB_hydrolase_3"/>
</dbReference>
<evidence type="ECO:0000313" key="4">
    <source>
        <dbReference type="Proteomes" id="UP000070501"/>
    </source>
</evidence>
<accession>A0A136JK18</accession>
<proteinExistence type="predicted"/>
<dbReference type="InterPro" id="IPR050300">
    <property type="entry name" value="GDXG_lipolytic_enzyme"/>
</dbReference>
<dbReference type="InterPro" id="IPR029058">
    <property type="entry name" value="AB_hydrolase_fold"/>
</dbReference>
<dbReference type="SUPFAM" id="SSF53474">
    <property type="entry name" value="alpha/beta-Hydrolases"/>
    <property type="match status" value="1"/>
</dbReference>
<dbReference type="Proteomes" id="UP000070501">
    <property type="component" value="Unassembled WGS sequence"/>
</dbReference>
<evidence type="ECO:0000259" key="2">
    <source>
        <dbReference type="Pfam" id="PF07859"/>
    </source>
</evidence>
<gene>
    <name evidence="3" type="ORF">Micbo1qcDRAFT_230136</name>
</gene>
<dbReference type="PANTHER" id="PTHR48081">
    <property type="entry name" value="AB HYDROLASE SUPERFAMILY PROTEIN C4A8.06C"/>
    <property type="match status" value="1"/>
</dbReference>
<dbReference type="InParanoid" id="A0A136JK18"/>
<dbReference type="AlphaFoldDB" id="A0A136JK18"/>
<dbReference type="STRING" id="196109.A0A136JK18"/>
<name>A0A136JK18_9PEZI</name>
<feature type="domain" description="Alpha/beta hydrolase fold-3" evidence="2">
    <location>
        <begin position="150"/>
        <end position="379"/>
    </location>
</feature>
<dbReference type="Pfam" id="PF07859">
    <property type="entry name" value="Abhydrolase_3"/>
    <property type="match status" value="1"/>
</dbReference>
<organism evidence="3 4">
    <name type="scientific">Microdochium bolleyi</name>
    <dbReference type="NCBI Taxonomy" id="196109"/>
    <lineage>
        <taxon>Eukaryota</taxon>
        <taxon>Fungi</taxon>
        <taxon>Dikarya</taxon>
        <taxon>Ascomycota</taxon>
        <taxon>Pezizomycotina</taxon>
        <taxon>Sordariomycetes</taxon>
        <taxon>Xylariomycetidae</taxon>
        <taxon>Xylariales</taxon>
        <taxon>Microdochiaceae</taxon>
        <taxon>Microdochium</taxon>
    </lineage>
</organism>
<evidence type="ECO:0000313" key="3">
    <source>
        <dbReference type="EMBL" id="KXJ97495.1"/>
    </source>
</evidence>
<dbReference type="EMBL" id="KQ964245">
    <property type="protein sequence ID" value="KXJ97495.1"/>
    <property type="molecule type" value="Genomic_DNA"/>
</dbReference>
<reference evidence="4" key="1">
    <citation type="submission" date="2016-02" db="EMBL/GenBank/DDBJ databases">
        <title>Draft genome sequence of Microdochium bolleyi, a fungal endophyte of beachgrass.</title>
        <authorList>
            <consortium name="DOE Joint Genome Institute"/>
            <person name="David A.S."/>
            <person name="May G."/>
            <person name="Haridas S."/>
            <person name="Lim J."/>
            <person name="Wang M."/>
            <person name="Labutti K."/>
            <person name="Lipzen A."/>
            <person name="Barry K."/>
            <person name="Grigoriev I.V."/>
        </authorList>
    </citation>
    <scope>NUCLEOTIDE SEQUENCE [LARGE SCALE GENOMIC DNA]</scope>
    <source>
        <strain evidence="4">J235TASD1</strain>
    </source>
</reference>
<dbReference type="OrthoDB" id="408631at2759"/>
<dbReference type="PANTHER" id="PTHR48081:SF2">
    <property type="entry name" value="ALPHA_BETA-HYDROLASE"/>
    <property type="match status" value="1"/>
</dbReference>